<keyword evidence="2" id="KW-0238">DNA-binding</keyword>
<comment type="caution">
    <text evidence="5">The sequence shown here is derived from an EMBL/GenBank/DDBJ whole genome shotgun (WGS) entry which is preliminary data.</text>
</comment>
<evidence type="ECO:0000256" key="1">
    <source>
        <dbReference type="ARBA" id="ARBA00023015"/>
    </source>
</evidence>
<evidence type="ECO:0000256" key="2">
    <source>
        <dbReference type="ARBA" id="ARBA00023125"/>
    </source>
</evidence>
<dbReference type="InterPro" id="IPR002577">
    <property type="entry name" value="HTH_HxlR"/>
</dbReference>
<dbReference type="PANTHER" id="PTHR33204:SF29">
    <property type="entry name" value="TRANSCRIPTIONAL REGULATOR"/>
    <property type="match status" value="1"/>
</dbReference>
<sequence length="114" mass="13239">MTSENEKITKNMIMYVQDTLYVFGGKWRLPIIIAIKQGNSRFTDIKAFIPKITNRVLSKELKELELNKMVIRTVYDTSPVTVEYKISAYCYTAKAIVDSMAAWGKQHREKIKED</sequence>
<gene>
    <name evidence="5" type="ORF">H8R26_05190</name>
</gene>
<name>A0ABR7JER8_9FLAO</name>
<dbReference type="InterPro" id="IPR036390">
    <property type="entry name" value="WH_DNA-bd_sf"/>
</dbReference>
<dbReference type="Proteomes" id="UP000621670">
    <property type="component" value="Unassembled WGS sequence"/>
</dbReference>
<keyword evidence="3" id="KW-0804">Transcription</keyword>
<dbReference type="InterPro" id="IPR036388">
    <property type="entry name" value="WH-like_DNA-bd_sf"/>
</dbReference>
<keyword evidence="6" id="KW-1185">Reference proteome</keyword>
<reference evidence="5 6" key="1">
    <citation type="submission" date="2020-08" db="EMBL/GenBank/DDBJ databases">
        <title>Description of novel Flavobacterium F-400 isolate.</title>
        <authorList>
            <person name="Saticioglu I."/>
            <person name="Duman M."/>
            <person name="Altun S."/>
        </authorList>
    </citation>
    <scope>NUCLEOTIDE SEQUENCE [LARGE SCALE GENOMIC DNA]</scope>
    <source>
        <strain evidence="5 6">F-400</strain>
    </source>
</reference>
<organism evidence="5 6">
    <name type="scientific">Flavobacterium turcicum</name>
    <dbReference type="NCBI Taxonomy" id="2764718"/>
    <lineage>
        <taxon>Bacteria</taxon>
        <taxon>Pseudomonadati</taxon>
        <taxon>Bacteroidota</taxon>
        <taxon>Flavobacteriia</taxon>
        <taxon>Flavobacteriales</taxon>
        <taxon>Flavobacteriaceae</taxon>
        <taxon>Flavobacterium</taxon>
    </lineage>
</organism>
<evidence type="ECO:0000313" key="6">
    <source>
        <dbReference type="Proteomes" id="UP000621670"/>
    </source>
</evidence>
<keyword evidence="1" id="KW-0805">Transcription regulation</keyword>
<dbReference type="PROSITE" id="PS51118">
    <property type="entry name" value="HTH_HXLR"/>
    <property type="match status" value="1"/>
</dbReference>
<evidence type="ECO:0000256" key="3">
    <source>
        <dbReference type="ARBA" id="ARBA00023163"/>
    </source>
</evidence>
<feature type="domain" description="HTH hxlR-type" evidence="4">
    <location>
        <begin position="14"/>
        <end position="112"/>
    </location>
</feature>
<dbReference type="EMBL" id="JACRUM010000002">
    <property type="protein sequence ID" value="MBC5862810.1"/>
    <property type="molecule type" value="Genomic_DNA"/>
</dbReference>
<dbReference type="Pfam" id="PF01638">
    <property type="entry name" value="HxlR"/>
    <property type="match status" value="1"/>
</dbReference>
<dbReference type="SUPFAM" id="SSF46785">
    <property type="entry name" value="Winged helix' DNA-binding domain"/>
    <property type="match status" value="1"/>
</dbReference>
<accession>A0ABR7JER8</accession>
<proteinExistence type="predicted"/>
<evidence type="ECO:0000313" key="5">
    <source>
        <dbReference type="EMBL" id="MBC5862810.1"/>
    </source>
</evidence>
<protein>
    <submittedName>
        <fullName evidence="5">Helix-turn-helix transcriptional regulator</fullName>
    </submittedName>
</protein>
<evidence type="ECO:0000259" key="4">
    <source>
        <dbReference type="PROSITE" id="PS51118"/>
    </source>
</evidence>
<dbReference type="PANTHER" id="PTHR33204">
    <property type="entry name" value="TRANSCRIPTIONAL REGULATOR, MARR FAMILY"/>
    <property type="match status" value="1"/>
</dbReference>
<dbReference type="Gene3D" id="1.10.10.10">
    <property type="entry name" value="Winged helix-like DNA-binding domain superfamily/Winged helix DNA-binding domain"/>
    <property type="match status" value="1"/>
</dbReference>